<evidence type="ECO:0000313" key="3">
    <source>
        <dbReference type="Proteomes" id="UP000573499"/>
    </source>
</evidence>
<gene>
    <name evidence="2" type="ORF">H3H39_22955</name>
</gene>
<feature type="signal peptide" evidence="1">
    <location>
        <begin position="1"/>
        <end position="25"/>
    </location>
</feature>
<dbReference type="RefSeq" id="WP_182156713.1">
    <property type="nucleotide sequence ID" value="NZ_JACEZU010000013.1"/>
</dbReference>
<reference evidence="2 3" key="1">
    <citation type="submission" date="2020-07" db="EMBL/GenBank/DDBJ databases">
        <title>Novel species isolated from subtropical streams in China.</title>
        <authorList>
            <person name="Lu H."/>
        </authorList>
    </citation>
    <scope>NUCLEOTIDE SEQUENCE [LARGE SCALE GENOMIC DNA]</scope>
    <source>
        <strain evidence="2 3">LX47W</strain>
    </source>
</reference>
<evidence type="ECO:0000313" key="2">
    <source>
        <dbReference type="EMBL" id="MBA5689914.1"/>
    </source>
</evidence>
<organism evidence="2 3">
    <name type="scientific">Rugamonas apoptosis</name>
    <dbReference type="NCBI Taxonomy" id="2758570"/>
    <lineage>
        <taxon>Bacteria</taxon>
        <taxon>Pseudomonadati</taxon>
        <taxon>Pseudomonadota</taxon>
        <taxon>Betaproteobacteria</taxon>
        <taxon>Burkholderiales</taxon>
        <taxon>Oxalobacteraceae</taxon>
        <taxon>Telluria group</taxon>
        <taxon>Rugamonas</taxon>
    </lineage>
</organism>
<dbReference type="Gene3D" id="3.40.190.10">
    <property type="entry name" value="Periplasmic binding protein-like II"/>
    <property type="match status" value="1"/>
</dbReference>
<dbReference type="SUPFAM" id="SSF53850">
    <property type="entry name" value="Periplasmic binding protein-like II"/>
    <property type="match status" value="1"/>
</dbReference>
<feature type="chain" id="PRO_5030640768" evidence="1">
    <location>
        <begin position="26"/>
        <end position="144"/>
    </location>
</feature>
<dbReference type="EMBL" id="JACEZU010000013">
    <property type="protein sequence ID" value="MBA5689914.1"/>
    <property type="molecule type" value="Genomic_DNA"/>
</dbReference>
<protein>
    <submittedName>
        <fullName evidence="2">Phosphate ABC transporter substrate-binding protein</fullName>
    </submittedName>
</protein>
<sequence length="144" mass="14759">MRIRYQSGRALLAVALALATQAASAEVVVIVSAKNACGTLSTAQVGDIFLGNSASFPAGATAVPVDQSDGSPVREEFYGKVLGKSAAQVKAHWSKLIFTGKGRPPKEAGDSAAVRKLVADSGSAIGYVERAAVDASVKVVFSLH</sequence>
<accession>A0A7W2IMR6</accession>
<dbReference type="AlphaFoldDB" id="A0A7W2IMR6"/>
<keyword evidence="1" id="KW-0732">Signal</keyword>
<name>A0A7W2IMR6_9BURK</name>
<evidence type="ECO:0000256" key="1">
    <source>
        <dbReference type="SAM" id="SignalP"/>
    </source>
</evidence>
<comment type="caution">
    <text evidence="2">The sequence shown here is derived from an EMBL/GenBank/DDBJ whole genome shotgun (WGS) entry which is preliminary data.</text>
</comment>
<dbReference type="Proteomes" id="UP000573499">
    <property type="component" value="Unassembled WGS sequence"/>
</dbReference>
<proteinExistence type="predicted"/>
<keyword evidence="3" id="KW-1185">Reference proteome</keyword>